<dbReference type="GeneID" id="129335030"/>
<dbReference type="AlphaFoldDB" id="A0AA97L8F8"/>
<dbReference type="GO" id="GO:0001164">
    <property type="term" value="F:RNA polymerase I core promoter sequence-specific DNA binding"/>
    <property type="evidence" value="ECO:0007669"/>
    <property type="project" value="TreeGrafter"/>
</dbReference>
<dbReference type="CTD" id="9013"/>
<dbReference type="Pfam" id="PF20642">
    <property type="entry name" value="TAF1C_HB"/>
    <property type="match status" value="1"/>
</dbReference>
<sequence>MAGPWAAFPGYFQAGPPSRRAAPLAAGWGEGGPVQPREAPAAPPPPGFVARRRPERESWRPAEPAPAPLQPPRAGGREPGGEAAAPDLLYTGQLQRSGPPAARAALDFAGQLGRLARAHPDVAFGALGRLLHDNFSLAERRVPRRARDRVVRVAALVEDLDARRARSNCPRFRAKWRLRRFTHMCRDWLFELPLELLAEWVHEDMAEQWGRLPFDDASAGGALAWVSEENGVAHARGGCLVYPAGEAMNQLSFQDVVLEPASDGSLRPHPHSPPTHFELNGAVRQVAAARVHGDDFVGVRSDHHCGVWRMGRAAAPVPLQVVCTDASCCSIAVSPHVPGEVSLCTLDGALYLWNVELGLQRLHLDSQTMFFCDPSPWRWSEFTAHPLVLSYADRTGLMGIDQRVPSGRHFELFKVGREAECQRGERLVQARYLGPAEPYHHLLTTQFSVYVLDERFPLVPVLRWQHMMQRPPIFSHITPRAAPQRSHKLLLGTHRSQELLLLQYSGGGGSPCQLWGPPQKVSSIRECLPHFPLQVPFWQSALKQRLAVPTAGITAALGQQGRRESLLVFQLSEAGDLFYQPLLHQAAGEAAEPREGPGRPADAPPPTLGPAAAAGYRRWLKGLGRSWERAPAAPRPPFAVSQDRLFGRRELREQPGAAALQQAGQRLRQAMREQRLLCPWAQPGPPPPPPVPEASGRGSRLQERLAAAWAGGWGAWWRAARGAGEAGRRRALRERRLRRARGRRCLSGSFTSSASYQSELSSEPARPASSAAAAAQEPPGPASQEPAEEEELLSSQSLSARGIPRERRRTLREYLAVLEPPAENEEGGGGLLPCWQPASQRSLPSSQGSHTPRKRAPMGF</sequence>
<feature type="domain" description="TAF1C beta-propeller" evidence="2">
    <location>
        <begin position="297"/>
        <end position="434"/>
    </location>
</feature>
<proteinExistence type="predicted"/>
<dbReference type="InterPro" id="IPR049087">
    <property type="entry name" value="TAF1C_beta-prop"/>
</dbReference>
<protein>
    <submittedName>
        <fullName evidence="6">TATA box-binding protein-associated factor RNA polymerase I subunit C</fullName>
    </submittedName>
</protein>
<feature type="region of interest" description="Disordered" evidence="1">
    <location>
        <begin position="678"/>
        <end position="702"/>
    </location>
</feature>
<feature type="region of interest" description="Disordered" evidence="1">
    <location>
        <begin position="752"/>
        <end position="805"/>
    </location>
</feature>
<evidence type="ECO:0000313" key="5">
    <source>
        <dbReference type="Proteomes" id="UP001190640"/>
    </source>
</evidence>
<name>A0AA97L8F8_EUBMA</name>
<dbReference type="Pfam" id="PF20641">
    <property type="entry name" value="TAF1C_beta-prop"/>
    <property type="match status" value="1"/>
</dbReference>
<keyword evidence="5" id="KW-1185">Reference proteome</keyword>
<feature type="compositionally biased region" description="Low complexity" evidence="1">
    <location>
        <begin position="752"/>
        <end position="785"/>
    </location>
</feature>
<feature type="compositionally biased region" description="Pro residues" evidence="1">
    <location>
        <begin position="682"/>
        <end position="692"/>
    </location>
</feature>
<dbReference type="RefSeq" id="XP_054843437.1">
    <property type="nucleotide sequence ID" value="XM_054987462.1"/>
</dbReference>
<dbReference type="Pfam" id="PF20643">
    <property type="entry name" value="TAF1C_C"/>
    <property type="match status" value="1"/>
</dbReference>
<dbReference type="KEGG" id="emc:129335030"/>
<feature type="region of interest" description="Disordered" evidence="1">
    <location>
        <begin position="1"/>
        <end position="84"/>
    </location>
</feature>
<feature type="domain" description="TAF1C helical bundle" evidence="3">
    <location>
        <begin position="541"/>
        <end position="753"/>
    </location>
</feature>
<accession>A0AA97L8F8</accession>
<feature type="domain" description="TAF1C C-terminal" evidence="4">
    <location>
        <begin position="794"/>
        <end position="860"/>
    </location>
</feature>
<evidence type="ECO:0000256" key="1">
    <source>
        <dbReference type="SAM" id="MobiDB-lite"/>
    </source>
</evidence>
<dbReference type="Proteomes" id="UP001190640">
    <property type="component" value="Chromosome 8"/>
</dbReference>
<dbReference type="InterPro" id="IPR049089">
    <property type="entry name" value="TAF1C_C"/>
</dbReference>
<dbReference type="GO" id="GO:0001650">
    <property type="term" value="C:fibrillar center"/>
    <property type="evidence" value="ECO:0007669"/>
    <property type="project" value="TreeGrafter"/>
</dbReference>
<dbReference type="InterPro" id="IPR038801">
    <property type="entry name" value="TAF1C"/>
</dbReference>
<reference evidence="6" key="1">
    <citation type="submission" date="2025-08" db="UniProtKB">
        <authorList>
            <consortium name="RefSeq"/>
        </authorList>
    </citation>
    <scope>IDENTIFICATION</scope>
    <source>
        <tissue evidence="6">Blood</tissue>
    </source>
</reference>
<feature type="compositionally biased region" description="Basic residues" evidence="1">
    <location>
        <begin position="851"/>
        <end position="860"/>
    </location>
</feature>
<evidence type="ECO:0000259" key="4">
    <source>
        <dbReference type="Pfam" id="PF20643"/>
    </source>
</evidence>
<gene>
    <name evidence="6" type="primary">TAF1C</name>
</gene>
<dbReference type="PANTHER" id="PTHR15319">
    <property type="entry name" value="TATA BOX-BINDING PROTEIN ASSOCIATED FACTOR RNA POLYMERASE I SUBUNIT C"/>
    <property type="match status" value="1"/>
</dbReference>
<feature type="compositionally biased region" description="Polar residues" evidence="1">
    <location>
        <begin position="837"/>
        <end position="850"/>
    </location>
</feature>
<organism evidence="5 6">
    <name type="scientific">Eublepharis macularius</name>
    <name type="common">Leopard gecko</name>
    <name type="synonym">Cyrtodactylus macularius</name>
    <dbReference type="NCBI Taxonomy" id="481883"/>
    <lineage>
        <taxon>Eukaryota</taxon>
        <taxon>Metazoa</taxon>
        <taxon>Chordata</taxon>
        <taxon>Craniata</taxon>
        <taxon>Vertebrata</taxon>
        <taxon>Euteleostomi</taxon>
        <taxon>Lepidosauria</taxon>
        <taxon>Squamata</taxon>
        <taxon>Bifurcata</taxon>
        <taxon>Gekkota</taxon>
        <taxon>Eublepharidae</taxon>
        <taxon>Eublepharinae</taxon>
        <taxon>Eublepharis</taxon>
    </lineage>
</organism>
<evidence type="ECO:0000259" key="3">
    <source>
        <dbReference type="Pfam" id="PF20642"/>
    </source>
</evidence>
<evidence type="ECO:0000259" key="2">
    <source>
        <dbReference type="Pfam" id="PF20641"/>
    </source>
</evidence>
<dbReference type="PANTHER" id="PTHR15319:SF1">
    <property type="entry name" value="TATA BOX-BINDING PROTEIN-ASSOCIATED FACTOR RNA POLYMERASE I SUBUNIT C"/>
    <property type="match status" value="1"/>
</dbReference>
<feature type="region of interest" description="Disordered" evidence="1">
    <location>
        <begin position="819"/>
        <end position="860"/>
    </location>
</feature>
<feature type="region of interest" description="Disordered" evidence="1">
    <location>
        <begin position="588"/>
        <end position="612"/>
    </location>
</feature>
<evidence type="ECO:0000313" key="6">
    <source>
        <dbReference type="RefSeq" id="XP_054843437.1"/>
    </source>
</evidence>
<dbReference type="InterPro" id="IPR049090">
    <property type="entry name" value="TAF1C_HB"/>
</dbReference>